<feature type="repeat" description="TPR" evidence="8">
    <location>
        <begin position="176"/>
        <end position="209"/>
    </location>
</feature>
<evidence type="ECO:0000259" key="9">
    <source>
        <dbReference type="Pfam" id="PF13844"/>
    </source>
</evidence>
<evidence type="ECO:0000256" key="1">
    <source>
        <dbReference type="ARBA" id="ARBA00004922"/>
    </source>
</evidence>
<dbReference type="GO" id="GO:0097363">
    <property type="term" value="F:protein O-acetylglucosaminyltransferase activity"/>
    <property type="evidence" value="ECO:0007669"/>
    <property type="project" value="UniProtKB-EC"/>
</dbReference>
<dbReference type="KEGG" id="rhoz:GXP67_03700"/>
<dbReference type="AlphaFoldDB" id="A0A6C0GCY4"/>
<feature type="repeat" description="TPR" evidence="8">
    <location>
        <begin position="210"/>
        <end position="243"/>
    </location>
</feature>
<feature type="repeat" description="TPR" evidence="8">
    <location>
        <begin position="142"/>
        <end position="175"/>
    </location>
</feature>
<organism evidence="10 11">
    <name type="scientific">Rhodocytophaga rosea</name>
    <dbReference type="NCBI Taxonomy" id="2704465"/>
    <lineage>
        <taxon>Bacteria</taxon>
        <taxon>Pseudomonadati</taxon>
        <taxon>Bacteroidota</taxon>
        <taxon>Cytophagia</taxon>
        <taxon>Cytophagales</taxon>
        <taxon>Rhodocytophagaceae</taxon>
        <taxon>Rhodocytophaga</taxon>
    </lineage>
</organism>
<dbReference type="PANTHER" id="PTHR44998">
    <property type="match status" value="1"/>
</dbReference>
<dbReference type="SMART" id="SM00028">
    <property type="entry name" value="TPR"/>
    <property type="match status" value="7"/>
</dbReference>
<protein>
    <recommendedName>
        <fullName evidence="3">protein O-GlcNAc transferase</fullName>
        <ecNumber evidence="3">2.4.1.255</ecNumber>
    </recommendedName>
</protein>
<evidence type="ECO:0000256" key="8">
    <source>
        <dbReference type="PROSITE-ProRule" id="PRU00339"/>
    </source>
</evidence>
<dbReference type="Gene3D" id="3.40.50.11380">
    <property type="match status" value="1"/>
</dbReference>
<evidence type="ECO:0000256" key="4">
    <source>
        <dbReference type="ARBA" id="ARBA00022676"/>
    </source>
</evidence>
<evidence type="ECO:0000256" key="3">
    <source>
        <dbReference type="ARBA" id="ARBA00011970"/>
    </source>
</evidence>
<dbReference type="SUPFAM" id="SSF53756">
    <property type="entry name" value="UDP-Glycosyltransferase/glycogen phosphorylase"/>
    <property type="match status" value="1"/>
</dbReference>
<keyword evidence="5" id="KW-0808">Transferase</keyword>
<evidence type="ECO:0000256" key="5">
    <source>
        <dbReference type="ARBA" id="ARBA00022679"/>
    </source>
</evidence>
<reference evidence="10 11" key="1">
    <citation type="submission" date="2020-01" db="EMBL/GenBank/DDBJ databases">
        <authorList>
            <person name="Kim M.K."/>
        </authorList>
    </citation>
    <scope>NUCLEOTIDE SEQUENCE [LARGE SCALE GENOMIC DNA]</scope>
    <source>
        <strain evidence="10 11">172606-1</strain>
    </source>
</reference>
<dbReference type="PROSITE" id="PS50293">
    <property type="entry name" value="TPR_REGION"/>
    <property type="match status" value="3"/>
</dbReference>
<evidence type="ECO:0000313" key="10">
    <source>
        <dbReference type="EMBL" id="QHT65831.1"/>
    </source>
</evidence>
<dbReference type="InterPro" id="IPR029489">
    <property type="entry name" value="OGT/SEC/SPY_C"/>
</dbReference>
<dbReference type="RefSeq" id="WP_162441908.1">
    <property type="nucleotide sequence ID" value="NZ_CP048222.1"/>
</dbReference>
<evidence type="ECO:0000256" key="6">
    <source>
        <dbReference type="ARBA" id="ARBA00022737"/>
    </source>
</evidence>
<comment type="pathway">
    <text evidence="1">Protein modification; protein glycosylation.</text>
</comment>
<feature type="domain" description="O-GlcNAc transferase C-terminal" evidence="9">
    <location>
        <begin position="494"/>
        <end position="676"/>
    </location>
</feature>
<sequence length="701" mass="80561">MDKKTWQELFLKATQAHQQNKLTEAEQQYRQLLQVNPYQADVLHLLGIVCSQQSRHEEAIAYIQKAIRLYPEVPVFYNNLGEVFARKGETDRAMSSFRKAIQLAPDFAEAHYNLANVLKQAGHLTQAIDSYTRTLQLKPVHIKALYNLGNAYMEQGLIKSAMECYQQVVHIQPNFAEAHNNLGIAWQEWDNWEEATMHYQKATLLNPDFSEAFRNLASALETQGKTEESLFVYQQMVRKDPANLITRFQADTIPPVIFNSAAQIQSYRTGLLSTLDFYTTQDFRLDLSKLQDTSLQPSSILIYQGENDRHIKEKYATVFNKYFTGYNQVKFTRNSSLPHIGFVVTAGHEGVFIKCMRGILNNLSDTQFKITVICSAPNGEKILRPAISNPGVLYLSIPKRFDQAVETMQLAKFDILYYWEVGTDAINYFLPYVRIAPIQCTSWGWPVTSGIPNIDYFISSKLLEIPQSQDQYSEKLVQFNRLPVYYYFPQAPGLIRTRSDFNIPEKAHLYVCTQNLRKVHPDFDQMIARILRLDTQGILAFISDKHTTVTELLKSRFAQHFPELTDRIHFLPRMDEDDYFQVLTLADVVLDTLYYGGGANTTYDAFAVGTPVITLPTEFHRGRYAYAAYQQMGIEKCIAANSNEYVQKAVRIASIPEYRAEISRKIKAAHQAVFEDKQAVTELSEWLLSVWQEINKISFEK</sequence>
<accession>A0A6C0GCY4</accession>
<keyword evidence="4" id="KW-0328">Glycosyltransferase</keyword>
<evidence type="ECO:0000256" key="7">
    <source>
        <dbReference type="ARBA" id="ARBA00022803"/>
    </source>
</evidence>
<keyword evidence="7 8" id="KW-0802">TPR repeat</keyword>
<dbReference type="EC" id="2.4.1.255" evidence="3"/>
<keyword evidence="11" id="KW-1185">Reference proteome</keyword>
<proteinExistence type="inferred from homology"/>
<feature type="repeat" description="TPR" evidence="8">
    <location>
        <begin position="40"/>
        <end position="73"/>
    </location>
</feature>
<feature type="repeat" description="TPR" evidence="8">
    <location>
        <begin position="74"/>
        <end position="107"/>
    </location>
</feature>
<gene>
    <name evidence="10" type="ORF">GXP67_03700</name>
</gene>
<name>A0A6C0GCY4_9BACT</name>
<dbReference type="EMBL" id="CP048222">
    <property type="protein sequence ID" value="QHT65831.1"/>
    <property type="molecule type" value="Genomic_DNA"/>
</dbReference>
<comment type="similarity">
    <text evidence="2">Belongs to the glycosyltransferase 41 family. O-GlcNAc transferase subfamily.</text>
</comment>
<dbReference type="PANTHER" id="PTHR44998:SF1">
    <property type="entry name" value="UDP-N-ACETYLGLUCOSAMINE--PEPTIDE N-ACETYLGLUCOSAMINYLTRANSFERASE 110 KDA SUBUNIT"/>
    <property type="match status" value="1"/>
</dbReference>
<feature type="repeat" description="TPR" evidence="8">
    <location>
        <begin position="108"/>
        <end position="141"/>
    </location>
</feature>
<dbReference type="PROSITE" id="PS50005">
    <property type="entry name" value="TPR"/>
    <property type="match status" value="6"/>
</dbReference>
<dbReference type="SUPFAM" id="SSF48452">
    <property type="entry name" value="TPR-like"/>
    <property type="match status" value="1"/>
</dbReference>
<dbReference type="Proteomes" id="UP000480178">
    <property type="component" value="Chromosome"/>
</dbReference>
<evidence type="ECO:0000313" key="11">
    <source>
        <dbReference type="Proteomes" id="UP000480178"/>
    </source>
</evidence>
<keyword evidence="6" id="KW-0677">Repeat</keyword>
<dbReference type="Pfam" id="PF13414">
    <property type="entry name" value="TPR_11"/>
    <property type="match status" value="2"/>
</dbReference>
<dbReference type="Pfam" id="PF13844">
    <property type="entry name" value="Glyco_transf_41"/>
    <property type="match status" value="1"/>
</dbReference>
<dbReference type="Gene3D" id="3.40.50.2000">
    <property type="entry name" value="Glycogen Phosphorylase B"/>
    <property type="match status" value="1"/>
</dbReference>
<dbReference type="Gene3D" id="1.25.40.10">
    <property type="entry name" value="Tetratricopeptide repeat domain"/>
    <property type="match status" value="3"/>
</dbReference>
<evidence type="ECO:0000256" key="2">
    <source>
        <dbReference type="ARBA" id="ARBA00005386"/>
    </source>
</evidence>
<dbReference type="InterPro" id="IPR011990">
    <property type="entry name" value="TPR-like_helical_dom_sf"/>
</dbReference>
<dbReference type="Pfam" id="PF13432">
    <property type="entry name" value="TPR_16"/>
    <property type="match status" value="2"/>
</dbReference>
<dbReference type="InterPro" id="IPR019734">
    <property type="entry name" value="TPR_rpt"/>
</dbReference>